<feature type="compositionally biased region" description="Basic residues" evidence="1">
    <location>
        <begin position="1"/>
        <end position="11"/>
    </location>
</feature>
<dbReference type="eggNOG" id="ENOG502R2NM">
    <property type="taxonomic scope" value="Eukaryota"/>
</dbReference>
<feature type="region of interest" description="Disordered" evidence="1">
    <location>
        <begin position="1"/>
        <end position="27"/>
    </location>
</feature>
<evidence type="ECO:0000313" key="3">
    <source>
        <dbReference type="Proteomes" id="UP000026962"/>
    </source>
</evidence>
<proteinExistence type="predicted"/>
<dbReference type="Gramene" id="OPUNC07G14230.1">
    <property type="protein sequence ID" value="OPUNC07G14230.1"/>
    <property type="gene ID" value="OPUNC07G14230"/>
</dbReference>
<name>A0A0E0LL07_ORYPU</name>
<feature type="region of interest" description="Disordered" evidence="1">
    <location>
        <begin position="383"/>
        <end position="404"/>
    </location>
</feature>
<evidence type="ECO:0000256" key="1">
    <source>
        <dbReference type="SAM" id="MobiDB-lite"/>
    </source>
</evidence>
<feature type="region of interest" description="Disordered" evidence="1">
    <location>
        <begin position="126"/>
        <end position="145"/>
    </location>
</feature>
<reference evidence="2" key="2">
    <citation type="submission" date="2018-05" db="EMBL/GenBank/DDBJ databases">
        <title>OpunRS2 (Oryza punctata Reference Sequence Version 2).</title>
        <authorList>
            <person name="Zhang J."/>
            <person name="Kudrna D."/>
            <person name="Lee S."/>
            <person name="Talag J."/>
            <person name="Welchert J."/>
            <person name="Wing R.A."/>
        </authorList>
    </citation>
    <scope>NUCLEOTIDE SEQUENCE [LARGE SCALE GENOMIC DNA]</scope>
</reference>
<dbReference type="AlphaFoldDB" id="A0A0E0LL07"/>
<protein>
    <submittedName>
        <fullName evidence="2">Uncharacterized protein</fullName>
    </submittedName>
</protein>
<keyword evidence="3" id="KW-1185">Reference proteome</keyword>
<feature type="region of interest" description="Disordered" evidence="1">
    <location>
        <begin position="242"/>
        <end position="276"/>
    </location>
</feature>
<feature type="compositionally biased region" description="Basic and acidic residues" evidence="1">
    <location>
        <begin position="242"/>
        <end position="268"/>
    </location>
</feature>
<accession>A0A0E0LL07</accession>
<feature type="compositionally biased region" description="Basic residues" evidence="1">
    <location>
        <begin position="129"/>
        <end position="145"/>
    </location>
</feature>
<dbReference type="HOGENOM" id="CLU_669732_0_0_1"/>
<dbReference type="EnsemblPlants" id="OPUNC07G14230.1">
    <property type="protein sequence ID" value="OPUNC07G14230.1"/>
    <property type="gene ID" value="OPUNC07G14230"/>
</dbReference>
<sequence>MGHRHRLRLRRTYPLSLNGHERGPRDAVRAGVRRADVPHAGTLPAVVAGHVGGGVRPHLRPLVLHRAAPPPPPAGPGGVRRRRGVRARTGAGALRLLLPPVPPPVPADAVRRPAARRLLAGAVPATRRACARARQRARPRPRRRRRRRLRHLLGLLLHAARLRAPVGEVRGDVEWLLRRGVQVRRPHRQARHALRRHGLLGVLGVRAAGSDRRLAPESDSEHLADRHVLEHGGHRLHDHVRVQRRSEHAGVERDRGRERGWGEERGGGDAEAVGVPGGGVRAAARVRPRPLGGAVQRERRHRGGVRRRDAADDGLHPARLRAGGPLRRRQGMRLAAPRRHDQPRRLLLHRHAARHLLRLQAQVVHQGIMDGFDLRADMPDLHADGDHRPNQMVQDRGRDAGEEGQLCRLIS</sequence>
<organism evidence="2">
    <name type="scientific">Oryza punctata</name>
    <name type="common">Red rice</name>
    <dbReference type="NCBI Taxonomy" id="4537"/>
    <lineage>
        <taxon>Eukaryota</taxon>
        <taxon>Viridiplantae</taxon>
        <taxon>Streptophyta</taxon>
        <taxon>Embryophyta</taxon>
        <taxon>Tracheophyta</taxon>
        <taxon>Spermatophyta</taxon>
        <taxon>Magnoliopsida</taxon>
        <taxon>Liliopsida</taxon>
        <taxon>Poales</taxon>
        <taxon>Poaceae</taxon>
        <taxon>BOP clade</taxon>
        <taxon>Oryzoideae</taxon>
        <taxon>Oryzeae</taxon>
        <taxon>Oryzinae</taxon>
        <taxon>Oryza</taxon>
    </lineage>
</organism>
<dbReference type="OMA" id="HPRGVHH"/>
<reference evidence="2" key="1">
    <citation type="submission" date="2015-04" db="UniProtKB">
        <authorList>
            <consortium name="EnsemblPlants"/>
        </authorList>
    </citation>
    <scope>IDENTIFICATION</scope>
</reference>
<feature type="compositionally biased region" description="Basic and acidic residues" evidence="1">
    <location>
        <begin position="383"/>
        <end position="401"/>
    </location>
</feature>
<evidence type="ECO:0000313" key="2">
    <source>
        <dbReference type="EnsemblPlants" id="OPUNC07G14230.1"/>
    </source>
</evidence>
<dbReference type="Proteomes" id="UP000026962">
    <property type="component" value="Chromosome 7"/>
</dbReference>